<dbReference type="PANTHER" id="PTHR21148">
    <property type="entry name" value="THIOREDOXIN DOMAIN-CONTAINING PROTEIN 9"/>
    <property type="match status" value="1"/>
</dbReference>
<evidence type="ECO:0000313" key="3">
    <source>
        <dbReference type="Proteomes" id="UP001515500"/>
    </source>
</evidence>
<dbReference type="Proteomes" id="UP001515500">
    <property type="component" value="Chromosome 5"/>
</dbReference>
<dbReference type="Pfam" id="PF00085">
    <property type="entry name" value="Thioredoxin"/>
    <property type="match status" value="1"/>
</dbReference>
<dbReference type="AlphaFoldDB" id="A0AB40B9D3"/>
<keyword evidence="3" id="KW-1185">Reference proteome</keyword>
<organism evidence="3 4">
    <name type="scientific">Dioscorea cayennensis subsp. rotundata</name>
    <name type="common">White Guinea yam</name>
    <name type="synonym">Dioscorea rotundata</name>
    <dbReference type="NCBI Taxonomy" id="55577"/>
    <lineage>
        <taxon>Eukaryota</taxon>
        <taxon>Viridiplantae</taxon>
        <taxon>Streptophyta</taxon>
        <taxon>Embryophyta</taxon>
        <taxon>Tracheophyta</taxon>
        <taxon>Spermatophyta</taxon>
        <taxon>Magnoliopsida</taxon>
        <taxon>Liliopsida</taxon>
        <taxon>Dioscoreales</taxon>
        <taxon>Dioscoreaceae</taxon>
        <taxon>Dioscorea</taxon>
    </lineage>
</organism>
<feature type="region of interest" description="Disordered" evidence="1">
    <location>
        <begin position="198"/>
        <end position="232"/>
    </location>
</feature>
<name>A0AB40B9D3_DIOCR</name>
<dbReference type="SUPFAM" id="SSF52833">
    <property type="entry name" value="Thioredoxin-like"/>
    <property type="match status" value="1"/>
</dbReference>
<evidence type="ECO:0000259" key="2">
    <source>
        <dbReference type="Pfam" id="PF00085"/>
    </source>
</evidence>
<dbReference type="CDD" id="cd02989">
    <property type="entry name" value="Phd_like_TxnDC9"/>
    <property type="match status" value="1"/>
</dbReference>
<feature type="domain" description="Thioredoxin" evidence="2">
    <location>
        <begin position="90"/>
        <end position="174"/>
    </location>
</feature>
<evidence type="ECO:0000256" key="1">
    <source>
        <dbReference type="SAM" id="MobiDB-lite"/>
    </source>
</evidence>
<proteinExistence type="predicted"/>
<reference evidence="4" key="1">
    <citation type="submission" date="2025-08" db="UniProtKB">
        <authorList>
            <consortium name="RefSeq"/>
        </authorList>
    </citation>
    <scope>IDENTIFICATION</scope>
</reference>
<dbReference type="Gene3D" id="3.40.30.10">
    <property type="entry name" value="Glutaredoxin"/>
    <property type="match status" value="1"/>
</dbReference>
<accession>A0AB40B9D3</accession>
<evidence type="ECO:0000313" key="4">
    <source>
        <dbReference type="RefSeq" id="XP_039123874.1"/>
    </source>
</evidence>
<dbReference type="RefSeq" id="XP_039123874.1">
    <property type="nucleotide sequence ID" value="XM_039267940.1"/>
</dbReference>
<feature type="compositionally biased region" description="Polar residues" evidence="1">
    <location>
        <begin position="221"/>
        <end position="232"/>
    </location>
</feature>
<sequence>MDPDSVKSTLSNLAFGNVMAAAARDYQKEMLAKDKADDATAANEEVDLDELMDDPELEKLHAERIAALKKEAEKRQVLKRQGHGEYREISEGDFLGEVTGSERVICHFYHREFYRCKIMDKHLKALAPLHLDTKFIKLDAENAPFFVAKLAVKTLPCVILFRNGIAFDRIVGFQDLGSKDDFTSRALENLLKRKGIIDERKNNDTEEDDDDDTEQGRSRNVRSSTLQDSDSD</sequence>
<protein>
    <submittedName>
        <fullName evidence="4">Thioredoxin domain-containing protein PLP3A-like</fullName>
    </submittedName>
</protein>
<dbReference type="InterPro" id="IPR036249">
    <property type="entry name" value="Thioredoxin-like_sf"/>
</dbReference>
<gene>
    <name evidence="4" type="primary">LOC120260461</name>
</gene>
<dbReference type="InterPro" id="IPR013766">
    <property type="entry name" value="Thioredoxin_domain"/>
</dbReference>
<dbReference type="GeneID" id="120260461"/>